<protein>
    <submittedName>
        <fullName evidence="2">Uncharacterized protein</fullName>
    </submittedName>
</protein>
<evidence type="ECO:0000256" key="1">
    <source>
        <dbReference type="SAM" id="MobiDB-lite"/>
    </source>
</evidence>
<evidence type="ECO:0000313" key="2">
    <source>
        <dbReference type="EMBL" id="GAA2951350.1"/>
    </source>
</evidence>
<feature type="region of interest" description="Disordered" evidence="1">
    <location>
        <begin position="46"/>
        <end position="66"/>
    </location>
</feature>
<reference evidence="2 3" key="1">
    <citation type="journal article" date="2019" name="Int. J. Syst. Evol. Microbiol.">
        <title>The Global Catalogue of Microorganisms (GCM) 10K type strain sequencing project: providing services to taxonomists for standard genome sequencing and annotation.</title>
        <authorList>
            <consortium name="The Broad Institute Genomics Platform"/>
            <consortium name="The Broad Institute Genome Sequencing Center for Infectious Disease"/>
            <person name="Wu L."/>
            <person name="Ma J."/>
        </authorList>
    </citation>
    <scope>NUCLEOTIDE SEQUENCE [LARGE SCALE GENOMIC DNA]</scope>
    <source>
        <strain evidence="2 3">JCM 9088</strain>
    </source>
</reference>
<organism evidence="2 3">
    <name type="scientific">Streptomyces enissocaesilis</name>
    <dbReference type="NCBI Taxonomy" id="332589"/>
    <lineage>
        <taxon>Bacteria</taxon>
        <taxon>Bacillati</taxon>
        <taxon>Actinomycetota</taxon>
        <taxon>Actinomycetes</taxon>
        <taxon>Kitasatosporales</taxon>
        <taxon>Streptomycetaceae</taxon>
        <taxon>Streptomyces</taxon>
        <taxon>Streptomyces rochei group</taxon>
    </lineage>
</organism>
<accession>A0ABN3XGD3</accession>
<proteinExistence type="predicted"/>
<evidence type="ECO:0000313" key="3">
    <source>
        <dbReference type="Proteomes" id="UP001500403"/>
    </source>
</evidence>
<sequence>MEHTSYPAASRRFAELSGPYWMASDSPAYGATRRTGADRDVRLRPRTRAIGRRAERAPDQWGARSR</sequence>
<dbReference type="EMBL" id="BAAAUD010000040">
    <property type="protein sequence ID" value="GAA2951350.1"/>
    <property type="molecule type" value="Genomic_DNA"/>
</dbReference>
<dbReference type="Proteomes" id="UP001500403">
    <property type="component" value="Unassembled WGS sequence"/>
</dbReference>
<gene>
    <name evidence="2" type="ORF">GCM10010446_40720</name>
</gene>
<keyword evidence="3" id="KW-1185">Reference proteome</keyword>
<comment type="caution">
    <text evidence="2">The sequence shown here is derived from an EMBL/GenBank/DDBJ whole genome shotgun (WGS) entry which is preliminary data.</text>
</comment>
<name>A0ABN3XGD3_9ACTN</name>